<accession>A0ABN7KZG2</accession>
<comment type="caution">
    <text evidence="1">The sequence shown here is derived from an EMBL/GenBank/DDBJ whole genome shotgun (WGS) entry which is preliminary data.</text>
</comment>
<organism evidence="1 2">
    <name type="scientific">Paraburkholderia nemoris</name>
    <dbReference type="NCBI Taxonomy" id="2793076"/>
    <lineage>
        <taxon>Bacteria</taxon>
        <taxon>Pseudomonadati</taxon>
        <taxon>Pseudomonadota</taxon>
        <taxon>Betaproteobacteria</taxon>
        <taxon>Burkholderiales</taxon>
        <taxon>Burkholderiaceae</taxon>
        <taxon>Paraburkholderia</taxon>
    </lineage>
</organism>
<gene>
    <name evidence="1" type="ORF">R69776_01425</name>
</gene>
<protein>
    <submittedName>
        <fullName evidence="1">Uncharacterized protein</fullName>
    </submittedName>
</protein>
<keyword evidence="2" id="KW-1185">Reference proteome</keyword>
<evidence type="ECO:0000313" key="2">
    <source>
        <dbReference type="Proteomes" id="UP000673821"/>
    </source>
</evidence>
<dbReference type="EMBL" id="CAJNBH010000003">
    <property type="protein sequence ID" value="CAE6718208.1"/>
    <property type="molecule type" value="Genomic_DNA"/>
</dbReference>
<evidence type="ECO:0000313" key="1">
    <source>
        <dbReference type="EMBL" id="CAE6718208.1"/>
    </source>
</evidence>
<reference evidence="1 2" key="1">
    <citation type="submission" date="2021-02" db="EMBL/GenBank/DDBJ databases">
        <authorList>
            <person name="Vanwijnsberghe S."/>
        </authorList>
    </citation>
    <scope>NUCLEOTIDE SEQUENCE [LARGE SCALE GENOMIC DNA]</scope>
    <source>
        <strain evidence="1 2">R-69776</strain>
    </source>
</reference>
<sequence length="136" mass="15457">MAHFAVAAGTYIRRLAIVRERKKQPSVAVIFEAHARKQIEALANLMPVWVVESAENNAAAEDVRRKCSAELTVFVKRESESKEDMLARVIYDVDDHHRFDRLFLYGAMLADIDPEVVAAMKFTNVESTDYGCQLIR</sequence>
<name>A0ABN7KZG2_9BURK</name>
<dbReference type="Proteomes" id="UP000673821">
    <property type="component" value="Unassembled WGS sequence"/>
</dbReference>
<proteinExistence type="predicted"/>